<evidence type="ECO:0008006" key="4">
    <source>
        <dbReference type="Google" id="ProtNLM"/>
    </source>
</evidence>
<feature type="transmembrane region" description="Helical" evidence="1">
    <location>
        <begin position="94"/>
        <end position="115"/>
    </location>
</feature>
<accession>A0A1F7GJ68</accession>
<protein>
    <recommendedName>
        <fullName evidence="4">Mannosyltransferase</fullName>
    </recommendedName>
</protein>
<dbReference type="Proteomes" id="UP000177026">
    <property type="component" value="Unassembled WGS sequence"/>
</dbReference>
<feature type="transmembrane region" description="Helical" evidence="1">
    <location>
        <begin position="283"/>
        <end position="302"/>
    </location>
</feature>
<feature type="transmembrane region" description="Helical" evidence="1">
    <location>
        <begin position="127"/>
        <end position="157"/>
    </location>
</feature>
<keyword evidence="1" id="KW-1133">Transmembrane helix</keyword>
<dbReference type="EMBL" id="MFZI01000059">
    <property type="protein sequence ID" value="OGK18951.1"/>
    <property type="molecule type" value="Genomic_DNA"/>
</dbReference>
<keyword evidence="1" id="KW-0472">Membrane</keyword>
<comment type="caution">
    <text evidence="2">The sequence shown here is derived from an EMBL/GenBank/DDBJ whole genome shotgun (WGS) entry which is preliminary data.</text>
</comment>
<name>A0A1F7GJ68_9BACT</name>
<sequence length="372" mass="43275">MLLFLYTSVSLSLVYLIYKRRLTTTAITSFMIAVIIRLIVLVVFVHSMSDDLGTFIRDGHYFLEGKNQYESSYFPFASYLSATVLFLQEYIQPAVFLKLVFLFFDSLIVFPISILSKRQSNNSLLYAVNPITVIISVVHGQIDALPLFFFLLTIALIKDRKELLGVLIFSMAISIKTWPLLFVIPLIRRSRNLFLYLLLPLFPAVMLLIYSLFSPVLSGQIMYKIISHKGIFGEWGYSKFIVFLLNHRPIPTIETVLSFLFLLFFVVFSLLRKDKDLLKNILIIMLFFFVATPTFGIQWFSWLVPFVLLVRPKQGRLFFLIAAVYLTVGFVWDADPYFRSIMPVWNSVITRVGIITWFFMVIMFFYNLKGER</sequence>
<evidence type="ECO:0000256" key="1">
    <source>
        <dbReference type="SAM" id="Phobius"/>
    </source>
</evidence>
<feature type="transmembrane region" description="Helical" evidence="1">
    <location>
        <begin position="314"/>
        <end position="332"/>
    </location>
</feature>
<proteinExistence type="predicted"/>
<evidence type="ECO:0000313" key="2">
    <source>
        <dbReference type="EMBL" id="OGK18951.1"/>
    </source>
</evidence>
<feature type="transmembrane region" description="Helical" evidence="1">
    <location>
        <begin position="250"/>
        <end position="271"/>
    </location>
</feature>
<feature type="transmembrane region" description="Helical" evidence="1">
    <location>
        <begin position="163"/>
        <end position="186"/>
    </location>
</feature>
<gene>
    <name evidence="2" type="ORF">A2866_04100</name>
</gene>
<dbReference type="AlphaFoldDB" id="A0A1F7GJ68"/>
<feature type="transmembrane region" description="Helical" evidence="1">
    <location>
        <begin position="26"/>
        <end position="48"/>
    </location>
</feature>
<evidence type="ECO:0000313" key="3">
    <source>
        <dbReference type="Proteomes" id="UP000177026"/>
    </source>
</evidence>
<organism evidence="2 3">
    <name type="scientific">Candidatus Roizmanbacteria bacterium RIFCSPHIGHO2_01_FULL_39_8</name>
    <dbReference type="NCBI Taxonomy" id="1802033"/>
    <lineage>
        <taxon>Bacteria</taxon>
        <taxon>Candidatus Roizmaniibacteriota</taxon>
    </lineage>
</organism>
<keyword evidence="1" id="KW-0812">Transmembrane</keyword>
<feature type="transmembrane region" description="Helical" evidence="1">
    <location>
        <begin position="193"/>
        <end position="213"/>
    </location>
</feature>
<reference evidence="2 3" key="1">
    <citation type="journal article" date="2016" name="Nat. Commun.">
        <title>Thousands of microbial genomes shed light on interconnected biogeochemical processes in an aquifer system.</title>
        <authorList>
            <person name="Anantharaman K."/>
            <person name="Brown C.T."/>
            <person name="Hug L.A."/>
            <person name="Sharon I."/>
            <person name="Castelle C.J."/>
            <person name="Probst A.J."/>
            <person name="Thomas B.C."/>
            <person name="Singh A."/>
            <person name="Wilkins M.J."/>
            <person name="Karaoz U."/>
            <person name="Brodie E.L."/>
            <person name="Williams K.H."/>
            <person name="Hubbard S.S."/>
            <person name="Banfield J.F."/>
        </authorList>
    </citation>
    <scope>NUCLEOTIDE SEQUENCE [LARGE SCALE GENOMIC DNA]</scope>
</reference>
<feature type="transmembrane region" description="Helical" evidence="1">
    <location>
        <begin position="344"/>
        <end position="366"/>
    </location>
</feature>